<evidence type="ECO:0000256" key="1">
    <source>
        <dbReference type="ARBA" id="ARBA00022679"/>
    </source>
</evidence>
<comment type="similarity">
    <text evidence="3">Belongs to the acetyltransferase family. RimJ subfamily.</text>
</comment>
<keyword evidence="5" id="KW-0689">Ribosomal protein</keyword>
<dbReference type="GO" id="GO:0005840">
    <property type="term" value="C:ribosome"/>
    <property type="evidence" value="ECO:0007669"/>
    <property type="project" value="UniProtKB-KW"/>
</dbReference>
<proteinExistence type="inferred from homology"/>
<keyword evidence="1 5" id="KW-0808">Transferase</keyword>
<dbReference type="Proteomes" id="UP000249417">
    <property type="component" value="Unassembled WGS sequence"/>
</dbReference>
<evidence type="ECO:0000313" key="6">
    <source>
        <dbReference type="Proteomes" id="UP000249417"/>
    </source>
</evidence>
<dbReference type="Pfam" id="PF13302">
    <property type="entry name" value="Acetyltransf_3"/>
    <property type="match status" value="1"/>
</dbReference>
<reference evidence="5 6" key="1">
    <citation type="submission" date="2017-08" db="EMBL/GenBank/DDBJ databases">
        <title>Infants hospitalized years apart are colonized by the same room-sourced microbial strains.</title>
        <authorList>
            <person name="Brooks B."/>
            <person name="Olm M.R."/>
            <person name="Firek B.A."/>
            <person name="Baker R."/>
            <person name="Thomas B.C."/>
            <person name="Morowitz M.J."/>
            <person name="Banfield J.F."/>
        </authorList>
    </citation>
    <scope>NUCLEOTIDE SEQUENCE [LARGE SCALE GENOMIC DNA]</scope>
    <source>
        <strain evidence="5">S2_005_002_R2_29</strain>
    </source>
</reference>
<name>A0A2W5MZ62_9BACT</name>
<dbReference type="InterPro" id="IPR000182">
    <property type="entry name" value="GNAT_dom"/>
</dbReference>
<dbReference type="InterPro" id="IPR051531">
    <property type="entry name" value="N-acetyltransferase"/>
</dbReference>
<keyword evidence="5" id="KW-0687">Ribonucleoprotein</keyword>
<evidence type="ECO:0000256" key="3">
    <source>
        <dbReference type="ARBA" id="ARBA00038502"/>
    </source>
</evidence>
<feature type="domain" description="N-acetyltransferase" evidence="4">
    <location>
        <begin position="22"/>
        <end position="190"/>
    </location>
</feature>
<keyword evidence="2" id="KW-0012">Acyltransferase</keyword>
<comment type="caution">
    <text evidence="5">The sequence shown here is derived from an EMBL/GenBank/DDBJ whole genome shotgun (WGS) entry which is preliminary data.</text>
</comment>
<dbReference type="GO" id="GO:0008999">
    <property type="term" value="F:protein-N-terminal-alanine acetyltransferase activity"/>
    <property type="evidence" value="ECO:0007669"/>
    <property type="project" value="TreeGrafter"/>
</dbReference>
<dbReference type="PANTHER" id="PTHR43792">
    <property type="entry name" value="GNAT FAMILY, PUTATIVE (AFU_ORTHOLOGUE AFUA_3G00765)-RELATED-RELATED"/>
    <property type="match status" value="1"/>
</dbReference>
<dbReference type="AlphaFoldDB" id="A0A2W5MZ62"/>
<sequence length="200" mass="22834">MWPSAKKMRPVVIAPVLTTERLSLRPGRESDYDQWKIVRSLNQNYLKPFEPAWPSQSLSPDFFRRRVARLSKEWTDDKTYAFLIFKDGYLIGGINLNGVMRGAAQSATFGYWLDELSQGNGYMAEAAGAVLKYAFTTLKLERVNAATLVHNGRSRNMLLRLGFEEEGFARSYLQIEGRRQDHVLYGLNKDAWILRAAAHA</sequence>
<dbReference type="GO" id="GO:0005737">
    <property type="term" value="C:cytoplasm"/>
    <property type="evidence" value="ECO:0007669"/>
    <property type="project" value="TreeGrafter"/>
</dbReference>
<dbReference type="PROSITE" id="PS51186">
    <property type="entry name" value="GNAT"/>
    <property type="match status" value="1"/>
</dbReference>
<evidence type="ECO:0000313" key="5">
    <source>
        <dbReference type="EMBL" id="PZQ46476.1"/>
    </source>
</evidence>
<evidence type="ECO:0000256" key="2">
    <source>
        <dbReference type="ARBA" id="ARBA00023315"/>
    </source>
</evidence>
<gene>
    <name evidence="5" type="ORF">DI551_05070</name>
</gene>
<evidence type="ECO:0000259" key="4">
    <source>
        <dbReference type="PROSITE" id="PS51186"/>
    </source>
</evidence>
<dbReference type="SUPFAM" id="SSF55729">
    <property type="entry name" value="Acyl-CoA N-acyltransferases (Nat)"/>
    <property type="match status" value="1"/>
</dbReference>
<accession>A0A2W5MZ62</accession>
<dbReference type="EMBL" id="QFQB01000026">
    <property type="protein sequence ID" value="PZQ46476.1"/>
    <property type="molecule type" value="Genomic_DNA"/>
</dbReference>
<dbReference type="PANTHER" id="PTHR43792:SF8">
    <property type="entry name" value="[RIBOSOMAL PROTEIN US5]-ALANINE N-ACETYLTRANSFERASE"/>
    <property type="match status" value="1"/>
</dbReference>
<dbReference type="Gene3D" id="3.40.630.30">
    <property type="match status" value="1"/>
</dbReference>
<organism evidence="5 6">
    <name type="scientific">Micavibrio aeruginosavorus</name>
    <dbReference type="NCBI Taxonomy" id="349221"/>
    <lineage>
        <taxon>Bacteria</taxon>
        <taxon>Pseudomonadati</taxon>
        <taxon>Bdellovibrionota</taxon>
        <taxon>Bdellovibrionia</taxon>
        <taxon>Bdellovibrionales</taxon>
        <taxon>Pseudobdellovibrionaceae</taxon>
        <taxon>Micavibrio</taxon>
    </lineage>
</organism>
<protein>
    <submittedName>
        <fullName evidence="5">30S ribosomal protein S5 alanine N-acetyltransferase</fullName>
    </submittedName>
</protein>
<dbReference type="InterPro" id="IPR016181">
    <property type="entry name" value="Acyl_CoA_acyltransferase"/>
</dbReference>